<dbReference type="EMBL" id="MU858182">
    <property type="protein sequence ID" value="KAK4210172.1"/>
    <property type="molecule type" value="Genomic_DNA"/>
</dbReference>
<dbReference type="Pfam" id="PF00106">
    <property type="entry name" value="adh_short"/>
    <property type="match status" value="1"/>
</dbReference>
<gene>
    <name evidence="2" type="ORF">QBC37DRAFT_403636</name>
</gene>
<name>A0AAN7B4Y5_9PEZI</name>
<dbReference type="Gene3D" id="3.40.50.720">
    <property type="entry name" value="NAD(P)-binding Rossmann-like Domain"/>
    <property type="match status" value="1"/>
</dbReference>
<dbReference type="InterPro" id="IPR002347">
    <property type="entry name" value="SDR_fam"/>
</dbReference>
<evidence type="ECO:0000313" key="2">
    <source>
        <dbReference type="EMBL" id="KAK4210172.1"/>
    </source>
</evidence>
<dbReference type="GO" id="GO:0016491">
    <property type="term" value="F:oxidoreductase activity"/>
    <property type="evidence" value="ECO:0007669"/>
    <property type="project" value="TreeGrafter"/>
</dbReference>
<proteinExistence type="inferred from homology"/>
<dbReference type="PANTHER" id="PTHR43544:SF26">
    <property type="entry name" value="SHORT CHAIN DEHYDROGENASE_REDUCTASE FAMILY OXIDOREDUCTASE (JCVI)"/>
    <property type="match status" value="1"/>
</dbReference>
<comment type="similarity">
    <text evidence="1">Belongs to the short-chain dehydrogenases/reductases (SDR) family.</text>
</comment>
<protein>
    <submittedName>
        <fullName evidence="2">Norsolorinic acid ketoreductase</fullName>
    </submittedName>
</protein>
<dbReference type="AlphaFoldDB" id="A0AAN7B4Y5"/>
<sequence>MAGNTVYLVTGANRGIGAGIVSALLKRPNSTVIATARDLSKFSSSSSASGEEIAAPGSKVIPFFLDEDRPEISSSTLGARLEAEQGITSLNVVIANAGSSSGFYDVANTEAEGVTYDLNVNAVGVVKLFKAVWPLLDDAAPATSSGEGTKKEKKFVVISSSMGSMGCLLAEAEATGQMVPGVAYGMSKAAVNFFCVRVAGEFKGRGLLVGVLHPGWVKTDMGQSFADAAGYSGEIPTDVPSSAKGIVERKSRPIRYGSRYMGGNMLIYAASGITPGTAKKLVVVHDRPSLGSLGVRSASQPASSVQLGF</sequence>
<dbReference type="PANTHER" id="PTHR43544">
    <property type="entry name" value="SHORT-CHAIN DEHYDROGENASE/REDUCTASE"/>
    <property type="match status" value="1"/>
</dbReference>
<comment type="caution">
    <text evidence="2">The sequence shown here is derived from an EMBL/GenBank/DDBJ whole genome shotgun (WGS) entry which is preliminary data.</text>
</comment>
<reference evidence="2" key="1">
    <citation type="journal article" date="2023" name="Mol. Phylogenet. Evol.">
        <title>Genome-scale phylogeny and comparative genomics of the fungal order Sordariales.</title>
        <authorList>
            <person name="Hensen N."/>
            <person name="Bonometti L."/>
            <person name="Westerberg I."/>
            <person name="Brannstrom I.O."/>
            <person name="Guillou S."/>
            <person name="Cros-Aarteil S."/>
            <person name="Calhoun S."/>
            <person name="Haridas S."/>
            <person name="Kuo A."/>
            <person name="Mondo S."/>
            <person name="Pangilinan J."/>
            <person name="Riley R."/>
            <person name="LaButti K."/>
            <person name="Andreopoulos B."/>
            <person name="Lipzen A."/>
            <person name="Chen C."/>
            <person name="Yan M."/>
            <person name="Daum C."/>
            <person name="Ng V."/>
            <person name="Clum A."/>
            <person name="Steindorff A."/>
            <person name="Ohm R.A."/>
            <person name="Martin F."/>
            <person name="Silar P."/>
            <person name="Natvig D.O."/>
            <person name="Lalanne C."/>
            <person name="Gautier V."/>
            <person name="Ament-Velasquez S.L."/>
            <person name="Kruys A."/>
            <person name="Hutchinson M.I."/>
            <person name="Powell A.J."/>
            <person name="Barry K."/>
            <person name="Miller A.N."/>
            <person name="Grigoriev I.V."/>
            <person name="Debuchy R."/>
            <person name="Gladieux P."/>
            <person name="Hiltunen Thoren M."/>
            <person name="Johannesson H."/>
        </authorList>
    </citation>
    <scope>NUCLEOTIDE SEQUENCE</scope>
    <source>
        <strain evidence="2">PSN293</strain>
    </source>
</reference>
<organism evidence="2 3">
    <name type="scientific">Rhypophila decipiens</name>
    <dbReference type="NCBI Taxonomy" id="261697"/>
    <lineage>
        <taxon>Eukaryota</taxon>
        <taxon>Fungi</taxon>
        <taxon>Dikarya</taxon>
        <taxon>Ascomycota</taxon>
        <taxon>Pezizomycotina</taxon>
        <taxon>Sordariomycetes</taxon>
        <taxon>Sordariomycetidae</taxon>
        <taxon>Sordariales</taxon>
        <taxon>Naviculisporaceae</taxon>
        <taxon>Rhypophila</taxon>
    </lineage>
</organism>
<dbReference type="GO" id="GO:0005737">
    <property type="term" value="C:cytoplasm"/>
    <property type="evidence" value="ECO:0007669"/>
    <property type="project" value="TreeGrafter"/>
</dbReference>
<accession>A0AAN7B4Y5</accession>
<dbReference type="SUPFAM" id="SSF51735">
    <property type="entry name" value="NAD(P)-binding Rossmann-fold domains"/>
    <property type="match status" value="1"/>
</dbReference>
<evidence type="ECO:0000313" key="3">
    <source>
        <dbReference type="Proteomes" id="UP001301769"/>
    </source>
</evidence>
<dbReference type="InterPro" id="IPR051468">
    <property type="entry name" value="Fungal_SecMetab_SDRs"/>
</dbReference>
<dbReference type="Proteomes" id="UP001301769">
    <property type="component" value="Unassembled WGS sequence"/>
</dbReference>
<keyword evidence="3" id="KW-1185">Reference proteome</keyword>
<dbReference type="PRINTS" id="PR00081">
    <property type="entry name" value="GDHRDH"/>
</dbReference>
<dbReference type="InterPro" id="IPR036291">
    <property type="entry name" value="NAD(P)-bd_dom_sf"/>
</dbReference>
<evidence type="ECO:0000256" key="1">
    <source>
        <dbReference type="ARBA" id="ARBA00006484"/>
    </source>
</evidence>
<reference evidence="2" key="2">
    <citation type="submission" date="2023-05" db="EMBL/GenBank/DDBJ databases">
        <authorList>
            <consortium name="Lawrence Berkeley National Laboratory"/>
            <person name="Steindorff A."/>
            <person name="Hensen N."/>
            <person name="Bonometti L."/>
            <person name="Westerberg I."/>
            <person name="Brannstrom I.O."/>
            <person name="Guillou S."/>
            <person name="Cros-Aarteil S."/>
            <person name="Calhoun S."/>
            <person name="Haridas S."/>
            <person name="Kuo A."/>
            <person name="Mondo S."/>
            <person name="Pangilinan J."/>
            <person name="Riley R."/>
            <person name="Labutti K."/>
            <person name="Andreopoulos B."/>
            <person name="Lipzen A."/>
            <person name="Chen C."/>
            <person name="Yanf M."/>
            <person name="Daum C."/>
            <person name="Ng V."/>
            <person name="Clum A."/>
            <person name="Ohm R."/>
            <person name="Martin F."/>
            <person name="Silar P."/>
            <person name="Natvig D."/>
            <person name="Lalanne C."/>
            <person name="Gautier V."/>
            <person name="Ament-Velasquez S.L."/>
            <person name="Kruys A."/>
            <person name="Hutchinson M.I."/>
            <person name="Powell A.J."/>
            <person name="Barry K."/>
            <person name="Miller A.N."/>
            <person name="Grigoriev I.V."/>
            <person name="Debuchy R."/>
            <person name="Gladieux P."/>
            <person name="Thoren M.H."/>
            <person name="Johannesson H."/>
        </authorList>
    </citation>
    <scope>NUCLEOTIDE SEQUENCE</scope>
    <source>
        <strain evidence="2">PSN293</strain>
    </source>
</reference>